<organism evidence="1 2">
    <name type="scientific">Actinocatenispora thailandica</name>
    <dbReference type="NCBI Taxonomy" id="227318"/>
    <lineage>
        <taxon>Bacteria</taxon>
        <taxon>Bacillati</taxon>
        <taxon>Actinomycetota</taxon>
        <taxon>Actinomycetes</taxon>
        <taxon>Micromonosporales</taxon>
        <taxon>Micromonosporaceae</taxon>
        <taxon>Actinocatenispora</taxon>
    </lineage>
</organism>
<sequence>MWSFLPRSHPVRLGPGAPRPFAPPSWSFLAALVAPDKAGPGGPQPFSAFFVVVPGLAGSGRGGRHTGLRSGEHRLVPFYGSDRAAGSSPRRFGAERRTDLLPRKVRGRLVHRG</sequence>
<dbReference type="Proteomes" id="UP000611640">
    <property type="component" value="Chromosome"/>
</dbReference>
<evidence type="ECO:0000313" key="1">
    <source>
        <dbReference type="EMBL" id="BCJ38922.1"/>
    </source>
</evidence>
<proteinExistence type="predicted"/>
<dbReference type="AlphaFoldDB" id="A0A7R7DW14"/>
<dbReference type="EMBL" id="AP023355">
    <property type="protein sequence ID" value="BCJ38922.1"/>
    <property type="molecule type" value="Genomic_DNA"/>
</dbReference>
<reference evidence="1 2" key="1">
    <citation type="submission" date="2020-08" db="EMBL/GenBank/DDBJ databases">
        <title>Whole genome shotgun sequence of Actinocatenispora thailandica NBRC 105041.</title>
        <authorList>
            <person name="Komaki H."/>
            <person name="Tamura T."/>
        </authorList>
    </citation>
    <scope>NUCLEOTIDE SEQUENCE [LARGE SCALE GENOMIC DNA]</scope>
    <source>
        <strain evidence="1 2">NBRC 105041</strain>
    </source>
</reference>
<keyword evidence="2" id="KW-1185">Reference proteome</keyword>
<evidence type="ECO:0000313" key="2">
    <source>
        <dbReference type="Proteomes" id="UP000611640"/>
    </source>
</evidence>
<gene>
    <name evidence="1" type="ORF">Athai_64250</name>
</gene>
<accession>A0A7R7DW14</accession>
<dbReference type="KEGG" id="atl:Athai_64250"/>
<name>A0A7R7DW14_9ACTN</name>
<protein>
    <submittedName>
        <fullName evidence="1">Uncharacterized protein</fullName>
    </submittedName>
</protein>